<dbReference type="AlphaFoldDB" id="A0A0E9S9X1"/>
<reference evidence="1" key="2">
    <citation type="journal article" date="2015" name="Fish Shellfish Immunol.">
        <title>Early steps in the European eel (Anguilla anguilla)-Vibrio vulnificus interaction in the gills: Role of the RtxA13 toxin.</title>
        <authorList>
            <person name="Callol A."/>
            <person name="Pajuelo D."/>
            <person name="Ebbesson L."/>
            <person name="Teles M."/>
            <person name="MacKenzie S."/>
            <person name="Amaro C."/>
        </authorList>
    </citation>
    <scope>NUCLEOTIDE SEQUENCE</scope>
</reference>
<proteinExistence type="predicted"/>
<reference evidence="1" key="1">
    <citation type="submission" date="2014-11" db="EMBL/GenBank/DDBJ databases">
        <authorList>
            <person name="Amaro Gonzalez C."/>
        </authorList>
    </citation>
    <scope>NUCLEOTIDE SEQUENCE</scope>
</reference>
<sequence length="33" mass="3717">MFFPLFLPVCYSTVVPKLVCEHPLGMLVVSTTF</sequence>
<protein>
    <submittedName>
        <fullName evidence="1">Uncharacterized protein</fullName>
    </submittedName>
</protein>
<accession>A0A0E9S9X1</accession>
<evidence type="ECO:0000313" key="1">
    <source>
        <dbReference type="EMBL" id="JAH37293.1"/>
    </source>
</evidence>
<name>A0A0E9S9X1_ANGAN</name>
<dbReference type="EMBL" id="GBXM01071284">
    <property type="protein sequence ID" value="JAH37293.1"/>
    <property type="molecule type" value="Transcribed_RNA"/>
</dbReference>
<organism evidence="1">
    <name type="scientific">Anguilla anguilla</name>
    <name type="common">European freshwater eel</name>
    <name type="synonym">Muraena anguilla</name>
    <dbReference type="NCBI Taxonomy" id="7936"/>
    <lineage>
        <taxon>Eukaryota</taxon>
        <taxon>Metazoa</taxon>
        <taxon>Chordata</taxon>
        <taxon>Craniata</taxon>
        <taxon>Vertebrata</taxon>
        <taxon>Euteleostomi</taxon>
        <taxon>Actinopterygii</taxon>
        <taxon>Neopterygii</taxon>
        <taxon>Teleostei</taxon>
        <taxon>Anguilliformes</taxon>
        <taxon>Anguillidae</taxon>
        <taxon>Anguilla</taxon>
    </lineage>
</organism>